<reference evidence="1 2" key="2">
    <citation type="submission" date="2017-09" db="EMBL/GenBank/DDBJ databases">
        <title>Extensive intraspecific genome diversity in a model arbuscular mycorrhizal fungus.</title>
        <authorList>
            <person name="Chen E.C."/>
            <person name="Morin E."/>
            <person name="Beaudet D."/>
            <person name="Noel J."/>
            <person name="Ndikumana S."/>
            <person name="Charron P."/>
            <person name="St-Onge C."/>
            <person name="Giorgi J."/>
            <person name="Grigoriev I.V."/>
            <person name="Roux C."/>
            <person name="Martin F.M."/>
            <person name="Corradi N."/>
        </authorList>
    </citation>
    <scope>NUCLEOTIDE SEQUENCE [LARGE SCALE GENOMIC DNA]</scope>
    <source>
        <strain evidence="1 2">A5</strain>
    </source>
</reference>
<reference evidence="1 2" key="1">
    <citation type="submission" date="2016-04" db="EMBL/GenBank/DDBJ databases">
        <title>Genome analyses suggest a sexual origin of heterokaryosis in a supposedly ancient asexual fungus.</title>
        <authorList>
            <person name="Ropars J."/>
            <person name="Sedzielewska K."/>
            <person name="Noel J."/>
            <person name="Charron P."/>
            <person name="Farinelli L."/>
            <person name="Marton T."/>
            <person name="Kruger M."/>
            <person name="Pelin A."/>
            <person name="Brachmann A."/>
            <person name="Corradi N."/>
        </authorList>
    </citation>
    <scope>NUCLEOTIDE SEQUENCE [LARGE SCALE GENOMIC DNA]</scope>
    <source>
        <strain evidence="1 2">A5</strain>
    </source>
</reference>
<protein>
    <submittedName>
        <fullName evidence="1">Uncharacterized protein</fullName>
    </submittedName>
</protein>
<sequence length="117" mass="13730">MDRNTGHRINGGNIGIISLFPEKDIIKSWKHICAENGTNFKGKIPEWFKIIEKEVTIEGCKGIKQEYLNKNLQIDNISFRAFNEDERTSIITWNENDVKYSANIKRKNWLPFDSERQ</sequence>
<evidence type="ECO:0000313" key="2">
    <source>
        <dbReference type="Proteomes" id="UP000232722"/>
    </source>
</evidence>
<dbReference type="Proteomes" id="UP000232722">
    <property type="component" value="Unassembled WGS sequence"/>
</dbReference>
<accession>A0A2N0Q5B3</accession>
<name>A0A2N0Q5B3_9GLOM</name>
<proteinExistence type="predicted"/>
<gene>
    <name evidence="1" type="ORF">RhiirA5_409607</name>
</gene>
<organism evidence="1 2">
    <name type="scientific">Rhizophagus irregularis</name>
    <dbReference type="NCBI Taxonomy" id="588596"/>
    <lineage>
        <taxon>Eukaryota</taxon>
        <taxon>Fungi</taxon>
        <taxon>Fungi incertae sedis</taxon>
        <taxon>Mucoromycota</taxon>
        <taxon>Glomeromycotina</taxon>
        <taxon>Glomeromycetes</taxon>
        <taxon>Glomerales</taxon>
        <taxon>Glomeraceae</taxon>
        <taxon>Rhizophagus</taxon>
    </lineage>
</organism>
<dbReference type="EMBL" id="LLXJ01000144">
    <property type="protein sequence ID" value="PKC14264.1"/>
    <property type="molecule type" value="Genomic_DNA"/>
</dbReference>
<evidence type="ECO:0000313" key="1">
    <source>
        <dbReference type="EMBL" id="PKC14264.1"/>
    </source>
</evidence>
<dbReference type="AlphaFoldDB" id="A0A2N0Q5B3"/>
<dbReference type="VEuPathDB" id="FungiDB:RhiirA1_468510"/>
<comment type="caution">
    <text evidence="1">The sequence shown here is derived from an EMBL/GenBank/DDBJ whole genome shotgun (WGS) entry which is preliminary data.</text>
</comment>